<dbReference type="EMBL" id="BSDZ01000094">
    <property type="protein sequence ID" value="GLI70477.1"/>
    <property type="molecule type" value="Genomic_DNA"/>
</dbReference>
<sequence length="388" mass="42787">MFSESAIIGKQRAFVLRSFISLLLFLGIFNGATRCQARKTPSPSPRPPPPQYAKKGLRLVRAIQPATNLTSRKTAGIIGRLEVKVAKVYSDKKAVWAPLCDDGSFDAWRAQEFCDILGFKYGMKYNGTGISTFGSDEATHIAPFGDLKCFDQPWQAGPATWSGWIDFPTRMKKYCYFFWSDCASGQLVALQCSNSPLSPPLPPRPSSPPPPDRSLGGAIRHVPPESNIEFMTPFGMPYRIELLVNSSADGRSGEAVWAPLCASQEQLVALKQETRDIYGDAADIIANTSCHQDDYFSNNGWYFSLTGYALSPALIPEAPSATNRSSGSDSSDYPTRLFDPSTYTHWVTIVDEVKEDSSSLQRMQLKVSTSPCESGYLFLVRCDMLVFG</sequence>
<keyword evidence="4" id="KW-1185">Reference proteome</keyword>
<evidence type="ECO:0000313" key="3">
    <source>
        <dbReference type="EMBL" id="GLI70477.1"/>
    </source>
</evidence>
<dbReference type="Proteomes" id="UP001165090">
    <property type="component" value="Unassembled WGS sequence"/>
</dbReference>
<feature type="region of interest" description="Disordered" evidence="1">
    <location>
        <begin position="198"/>
        <end position="219"/>
    </location>
</feature>
<evidence type="ECO:0000259" key="2">
    <source>
        <dbReference type="PROSITE" id="PS50287"/>
    </source>
</evidence>
<gene>
    <name evidence="3" type="ORF">VaNZ11_015387</name>
</gene>
<organism evidence="3 4">
    <name type="scientific">Volvox africanus</name>
    <dbReference type="NCBI Taxonomy" id="51714"/>
    <lineage>
        <taxon>Eukaryota</taxon>
        <taxon>Viridiplantae</taxon>
        <taxon>Chlorophyta</taxon>
        <taxon>core chlorophytes</taxon>
        <taxon>Chlorophyceae</taxon>
        <taxon>CS clade</taxon>
        <taxon>Chlamydomonadales</taxon>
        <taxon>Volvocaceae</taxon>
        <taxon>Volvox</taxon>
    </lineage>
</organism>
<proteinExistence type="predicted"/>
<accession>A0ABQ5SM58</accession>
<dbReference type="PROSITE" id="PS50287">
    <property type="entry name" value="SRCR_2"/>
    <property type="match status" value="1"/>
</dbReference>
<comment type="caution">
    <text evidence="3">The sequence shown here is derived from an EMBL/GenBank/DDBJ whole genome shotgun (WGS) entry which is preliminary data.</text>
</comment>
<reference evidence="3 4" key="1">
    <citation type="journal article" date="2023" name="IScience">
        <title>Expanded male sex-determining region conserved during the evolution of homothallism in the green alga Volvox.</title>
        <authorList>
            <person name="Yamamoto K."/>
            <person name="Matsuzaki R."/>
            <person name="Mahakham W."/>
            <person name="Heman W."/>
            <person name="Sekimoto H."/>
            <person name="Kawachi M."/>
            <person name="Minakuchi Y."/>
            <person name="Toyoda A."/>
            <person name="Nozaki H."/>
        </authorList>
    </citation>
    <scope>NUCLEOTIDE SEQUENCE [LARGE SCALE GENOMIC DNA]</scope>
    <source>
        <strain evidence="3 4">NIES-4468</strain>
    </source>
</reference>
<evidence type="ECO:0000313" key="4">
    <source>
        <dbReference type="Proteomes" id="UP001165090"/>
    </source>
</evidence>
<name>A0ABQ5SM58_9CHLO</name>
<feature type="compositionally biased region" description="Pro residues" evidence="1">
    <location>
        <begin position="198"/>
        <end position="212"/>
    </location>
</feature>
<protein>
    <recommendedName>
        <fullName evidence="2">SRCR domain-containing protein</fullName>
    </recommendedName>
</protein>
<feature type="domain" description="SRCR" evidence="2">
    <location>
        <begin position="57"/>
        <end position="193"/>
    </location>
</feature>
<evidence type="ECO:0000256" key="1">
    <source>
        <dbReference type="SAM" id="MobiDB-lite"/>
    </source>
</evidence>
<dbReference type="InterPro" id="IPR001190">
    <property type="entry name" value="SRCR"/>
</dbReference>